<dbReference type="AlphaFoldDB" id="I0IRC3"/>
<dbReference type="OrthoDB" id="9804006at2"/>
<evidence type="ECO:0000256" key="2">
    <source>
        <dbReference type="ARBA" id="ARBA00005912"/>
    </source>
</evidence>
<keyword evidence="3 6" id="KW-0963">Cytoplasm</keyword>
<organism evidence="8 9">
    <name type="scientific">Leptospirillum ferrooxidans (strain C2-3)</name>
    <dbReference type="NCBI Taxonomy" id="1162668"/>
    <lineage>
        <taxon>Bacteria</taxon>
        <taxon>Pseudomonadati</taxon>
        <taxon>Nitrospirota</taxon>
        <taxon>Nitrospiria</taxon>
        <taxon>Nitrospirales</taxon>
        <taxon>Nitrospiraceae</taxon>
        <taxon>Leptospirillum</taxon>
    </lineage>
</organism>
<dbReference type="GO" id="GO:0043023">
    <property type="term" value="F:ribosomal large subunit binding"/>
    <property type="evidence" value="ECO:0007669"/>
    <property type="project" value="TreeGrafter"/>
</dbReference>
<dbReference type="FunFam" id="1.10.132.20:FF:000001">
    <property type="entry name" value="Ribosome-recycling factor"/>
    <property type="match status" value="1"/>
</dbReference>
<evidence type="ECO:0000313" key="9">
    <source>
        <dbReference type="Proteomes" id="UP000007382"/>
    </source>
</evidence>
<dbReference type="HOGENOM" id="CLU_073981_2_0_0"/>
<name>I0IRC3_LEPFC</name>
<gene>
    <name evidence="6" type="primary">frr</name>
    <name evidence="8" type="ordered locus">LFE_2149</name>
</gene>
<accession>I0IRC3</accession>
<evidence type="ECO:0000313" key="8">
    <source>
        <dbReference type="EMBL" id="BAM07822.1"/>
    </source>
</evidence>
<evidence type="ECO:0000256" key="4">
    <source>
        <dbReference type="ARBA" id="ARBA00022917"/>
    </source>
</evidence>
<dbReference type="STRING" id="1162668.LFE_2149"/>
<dbReference type="HAMAP" id="MF_00040">
    <property type="entry name" value="RRF"/>
    <property type="match status" value="1"/>
</dbReference>
<comment type="similarity">
    <text evidence="2 6">Belongs to the RRF family.</text>
</comment>
<keyword evidence="4 6" id="KW-0648">Protein biosynthesis</keyword>
<dbReference type="InterPro" id="IPR036191">
    <property type="entry name" value="RRF_sf"/>
</dbReference>
<dbReference type="InterPro" id="IPR023584">
    <property type="entry name" value="Ribosome_recyc_fac_dom"/>
</dbReference>
<evidence type="ECO:0000259" key="7">
    <source>
        <dbReference type="Pfam" id="PF01765"/>
    </source>
</evidence>
<reference evidence="8 9" key="1">
    <citation type="journal article" date="2012" name="J. Bacteriol.">
        <title>Complete Genome Sequence of Leptospirillum ferrooxidans Strain C2-3, Isolated from a Fresh Volcanic Ash Deposit on the Island of Miyake, Japan.</title>
        <authorList>
            <person name="Fujimura R."/>
            <person name="Sato Y."/>
            <person name="Nishizawa T."/>
            <person name="Oshima K."/>
            <person name="Kim S.-W."/>
            <person name="Hattori M."/>
            <person name="Kamijo T."/>
            <person name="Ohta H."/>
        </authorList>
    </citation>
    <scope>NUCLEOTIDE SEQUENCE [LARGE SCALE GENOMIC DNA]</scope>
    <source>
        <strain evidence="8 9">C2-3</strain>
    </source>
</reference>
<reference evidence="9" key="2">
    <citation type="submission" date="2012-03" db="EMBL/GenBank/DDBJ databases">
        <title>The complete genome sequence of the pioneer microbe on fresh volcanic deposit, Leptospirillum ferrooxidans strain C2-3.</title>
        <authorList>
            <person name="Fujimura R."/>
            <person name="Sato Y."/>
            <person name="Nishizawa T."/>
            <person name="Nanba K."/>
            <person name="Oshima K."/>
            <person name="Hattori M."/>
            <person name="Kamijo T."/>
            <person name="Ohta H."/>
        </authorList>
    </citation>
    <scope>NUCLEOTIDE SEQUENCE [LARGE SCALE GENOMIC DNA]</scope>
    <source>
        <strain evidence="9">C2-3</strain>
    </source>
</reference>
<proteinExistence type="inferred from homology"/>
<dbReference type="Pfam" id="PF01765">
    <property type="entry name" value="RRF"/>
    <property type="match status" value="1"/>
</dbReference>
<feature type="domain" description="Ribosome recycling factor" evidence="7">
    <location>
        <begin position="19"/>
        <end position="182"/>
    </location>
</feature>
<evidence type="ECO:0000256" key="3">
    <source>
        <dbReference type="ARBA" id="ARBA00022490"/>
    </source>
</evidence>
<dbReference type="SUPFAM" id="SSF55194">
    <property type="entry name" value="Ribosome recycling factor, RRF"/>
    <property type="match status" value="1"/>
</dbReference>
<dbReference type="InterPro" id="IPR002661">
    <property type="entry name" value="Ribosome_recyc_fac"/>
</dbReference>
<evidence type="ECO:0000256" key="1">
    <source>
        <dbReference type="ARBA" id="ARBA00004496"/>
    </source>
</evidence>
<dbReference type="PANTHER" id="PTHR20982:SF3">
    <property type="entry name" value="MITOCHONDRIAL RIBOSOME RECYCLING FACTOR PSEUDO 1"/>
    <property type="match status" value="1"/>
</dbReference>
<dbReference type="Gene3D" id="3.30.1360.40">
    <property type="match status" value="1"/>
</dbReference>
<dbReference type="FunFam" id="3.30.1360.40:FF:000001">
    <property type="entry name" value="Ribosome-recycling factor"/>
    <property type="match status" value="1"/>
</dbReference>
<comment type="function">
    <text evidence="5 6">Responsible for the release of ribosomes from messenger RNA at the termination of protein biosynthesis. May increase the efficiency of translation by recycling ribosomes from one round of translation to another.</text>
</comment>
<sequence>MDSELKGYQGPLDHAVEFFRKDIQSLRTGRPSLSLFENVKVSYYGNMTPLDKIATLNIVENRIVTITPWEIKLVPEIEKAIMAANMGFTPQSDGKMIRIVMPAMTEDRRKELVKHLKKMAEEAKIGLRNIRKEANDDLKKKKAEGLIPEDRLKKLQDELQKMIDQSVAKVDDFTHKKEQEILTT</sequence>
<dbReference type="Gene3D" id="1.10.132.20">
    <property type="entry name" value="Ribosome-recycling factor"/>
    <property type="match status" value="1"/>
</dbReference>
<dbReference type="GO" id="GO:0005737">
    <property type="term" value="C:cytoplasm"/>
    <property type="evidence" value="ECO:0007669"/>
    <property type="project" value="UniProtKB-SubCell"/>
</dbReference>
<dbReference type="PATRIC" id="fig|1162668.3.peg.2547"/>
<dbReference type="CDD" id="cd00520">
    <property type="entry name" value="RRF"/>
    <property type="match status" value="1"/>
</dbReference>
<keyword evidence="9" id="KW-1185">Reference proteome</keyword>
<dbReference type="KEGG" id="lfc:LFE_2149"/>
<evidence type="ECO:0000256" key="6">
    <source>
        <dbReference type="HAMAP-Rule" id="MF_00040"/>
    </source>
</evidence>
<dbReference type="eggNOG" id="COG0233">
    <property type="taxonomic scope" value="Bacteria"/>
</dbReference>
<evidence type="ECO:0000256" key="5">
    <source>
        <dbReference type="ARBA" id="ARBA00025050"/>
    </source>
</evidence>
<dbReference type="Proteomes" id="UP000007382">
    <property type="component" value="Chromosome"/>
</dbReference>
<dbReference type="RefSeq" id="WP_014450305.1">
    <property type="nucleotide sequence ID" value="NC_017094.1"/>
</dbReference>
<dbReference type="EMBL" id="AP012342">
    <property type="protein sequence ID" value="BAM07822.1"/>
    <property type="molecule type" value="Genomic_DNA"/>
</dbReference>
<dbReference type="NCBIfam" id="TIGR00496">
    <property type="entry name" value="frr"/>
    <property type="match status" value="1"/>
</dbReference>
<protein>
    <recommendedName>
        <fullName evidence="6">Ribosome-recycling factor</fullName>
        <shortName evidence="6">RRF</shortName>
    </recommendedName>
    <alternativeName>
        <fullName evidence="6">Ribosome-releasing factor</fullName>
    </alternativeName>
</protein>
<dbReference type="GO" id="GO:0006415">
    <property type="term" value="P:translational termination"/>
    <property type="evidence" value="ECO:0007669"/>
    <property type="project" value="UniProtKB-UniRule"/>
</dbReference>
<comment type="subcellular location">
    <subcellularLocation>
        <location evidence="1 6">Cytoplasm</location>
    </subcellularLocation>
</comment>
<dbReference type="PANTHER" id="PTHR20982">
    <property type="entry name" value="RIBOSOME RECYCLING FACTOR"/>
    <property type="match status" value="1"/>
</dbReference>